<feature type="binding site" evidence="3">
    <location>
        <position position="101"/>
    </location>
    <ligand>
        <name>ATP</name>
        <dbReference type="ChEBI" id="CHEBI:30616"/>
    </ligand>
</feature>
<dbReference type="GO" id="GO:0005524">
    <property type="term" value="F:ATP binding"/>
    <property type="evidence" value="ECO:0007669"/>
    <property type="project" value="UniProtKB-KW"/>
</dbReference>
<dbReference type="GO" id="GO:0016879">
    <property type="term" value="F:ligase activity, forming carbon-nitrogen bonds"/>
    <property type="evidence" value="ECO:0007669"/>
    <property type="project" value="UniProtKB-UniRule"/>
</dbReference>
<dbReference type="InterPro" id="IPR014729">
    <property type="entry name" value="Rossmann-like_a/b/a_fold"/>
</dbReference>
<dbReference type="GO" id="GO:0000049">
    <property type="term" value="F:tRNA binding"/>
    <property type="evidence" value="ECO:0007669"/>
    <property type="project" value="UniProtKB-KW"/>
</dbReference>
<protein>
    <recommendedName>
        <fullName evidence="3">tRNA(Met) cytidine acetate ligase</fullName>
        <ecNumber evidence="3">6.3.4.-</ecNumber>
    </recommendedName>
</protein>
<keyword evidence="2 3" id="KW-0819">tRNA processing</keyword>
<comment type="subcellular location">
    <subcellularLocation>
        <location evidence="3">Cytoplasm</location>
    </subcellularLocation>
</comment>
<keyword evidence="1 3" id="KW-0436">Ligase</keyword>
<dbReference type="Gene3D" id="3.40.50.620">
    <property type="entry name" value="HUPs"/>
    <property type="match status" value="1"/>
</dbReference>
<dbReference type="RefSeq" id="WP_055440189.1">
    <property type="nucleotide sequence ID" value="NZ_BAABDZ010000031.1"/>
</dbReference>
<comment type="similarity">
    <text evidence="3">Belongs to the TmcAL family.</text>
</comment>
<proteinExistence type="inferred from homology"/>
<keyword evidence="3" id="KW-0067">ATP-binding</keyword>
<comment type="catalytic activity">
    <reaction evidence="3">
        <text>cytidine(34) in elongator tRNA(Met) + acetate + ATP = N(4)-acetylcytidine(34) in elongator tRNA(Met) + AMP + diphosphate</text>
        <dbReference type="Rhea" id="RHEA:58144"/>
        <dbReference type="Rhea" id="RHEA-COMP:10693"/>
        <dbReference type="Rhea" id="RHEA-COMP:10694"/>
        <dbReference type="ChEBI" id="CHEBI:30089"/>
        <dbReference type="ChEBI" id="CHEBI:30616"/>
        <dbReference type="ChEBI" id="CHEBI:33019"/>
        <dbReference type="ChEBI" id="CHEBI:74900"/>
        <dbReference type="ChEBI" id="CHEBI:82748"/>
        <dbReference type="ChEBI" id="CHEBI:456215"/>
    </reaction>
</comment>
<evidence type="ECO:0000256" key="3">
    <source>
        <dbReference type="HAMAP-Rule" id="MF_01539"/>
    </source>
</evidence>
<dbReference type="HAMAP" id="MF_01539">
    <property type="entry name" value="TmcAL"/>
    <property type="match status" value="1"/>
</dbReference>
<evidence type="ECO:0000256" key="2">
    <source>
        <dbReference type="ARBA" id="ARBA00022694"/>
    </source>
</evidence>
<keyword evidence="3" id="KW-0820">tRNA-binding</keyword>
<dbReference type="GO" id="GO:0005737">
    <property type="term" value="C:cytoplasm"/>
    <property type="evidence" value="ECO:0007669"/>
    <property type="project" value="UniProtKB-SubCell"/>
</dbReference>
<dbReference type="STRING" id="1325335.GCA_001418025_00238"/>
<comment type="function">
    <text evidence="3">Catalyzes the formation of N(4)-acetylcytidine (ac(4)C) at the wobble position of elongator tRNA(Met), using acetate and ATP as substrates. First activates an acetate ion to form acetyladenylate (Ac-AMP) and then transfers the acetyl group to tRNA to form ac(4)C34.</text>
</comment>
<evidence type="ECO:0000256" key="1">
    <source>
        <dbReference type="ARBA" id="ARBA00022598"/>
    </source>
</evidence>
<reference evidence="5" key="1">
    <citation type="submission" date="2015-08" db="EMBL/GenBank/DDBJ databases">
        <authorList>
            <person name="Varghese N."/>
        </authorList>
    </citation>
    <scope>NUCLEOTIDE SEQUENCE [LARGE SCALE GENOMIC DNA]</scope>
    <source>
        <strain evidence="5">DSM 27374</strain>
    </source>
</reference>
<dbReference type="GO" id="GO:0006400">
    <property type="term" value="P:tRNA modification"/>
    <property type="evidence" value="ECO:0007669"/>
    <property type="project" value="UniProtKB-UniRule"/>
</dbReference>
<comment type="caution">
    <text evidence="3">Lacks conserved residue(s) required for the propagation of feature annotation.</text>
</comment>
<dbReference type="EMBL" id="CYGZ01000002">
    <property type="protein sequence ID" value="CUA78935.1"/>
    <property type="molecule type" value="Genomic_DNA"/>
</dbReference>
<feature type="binding site" evidence="3">
    <location>
        <position position="185"/>
    </location>
    <ligand>
        <name>ATP</name>
        <dbReference type="ChEBI" id="CHEBI:30616"/>
    </ligand>
</feature>
<feature type="binding site" evidence="3">
    <location>
        <begin position="7"/>
        <end position="20"/>
    </location>
    <ligand>
        <name>ATP</name>
        <dbReference type="ChEBI" id="CHEBI:30616"/>
    </ligand>
</feature>
<keyword evidence="3" id="KW-0963">Cytoplasm</keyword>
<organism evidence="4 5">
    <name type="scientific">Anoxybacillus suryakundensis</name>
    <dbReference type="NCBI Taxonomy" id="1325335"/>
    <lineage>
        <taxon>Bacteria</taxon>
        <taxon>Bacillati</taxon>
        <taxon>Bacillota</taxon>
        <taxon>Bacilli</taxon>
        <taxon>Bacillales</taxon>
        <taxon>Anoxybacillaceae</taxon>
        <taxon>Anoxybacillus</taxon>
    </lineage>
</organism>
<dbReference type="SUPFAM" id="SSF52374">
    <property type="entry name" value="Nucleotidylyl transferase"/>
    <property type="match status" value="1"/>
</dbReference>
<dbReference type="Pfam" id="PF05636">
    <property type="entry name" value="HIGH_NTase1"/>
    <property type="match status" value="1"/>
</dbReference>
<dbReference type="PANTHER" id="PTHR37825:SF1">
    <property type="entry name" value="TRNA(MET) CYTIDINE ACETATE LIGASE"/>
    <property type="match status" value="1"/>
</dbReference>
<gene>
    <name evidence="3" type="primary">tmcAL</name>
    <name evidence="4" type="ORF">Ga0061060_1022</name>
</gene>
<dbReference type="EC" id="6.3.4.-" evidence="3"/>
<dbReference type="GO" id="GO:0016740">
    <property type="term" value="F:transferase activity"/>
    <property type="evidence" value="ECO:0007669"/>
    <property type="project" value="UniProtKB-KW"/>
</dbReference>
<evidence type="ECO:0000313" key="4">
    <source>
        <dbReference type="EMBL" id="CUA78935.1"/>
    </source>
</evidence>
<keyword evidence="5" id="KW-1185">Reference proteome</keyword>
<feature type="binding site" evidence="3">
    <location>
        <position position="160"/>
    </location>
    <ligand>
        <name>ATP</name>
        <dbReference type="ChEBI" id="CHEBI:30616"/>
    </ligand>
</feature>
<dbReference type="AlphaFoldDB" id="A0A0K6GJP0"/>
<sequence>MKAVGIVVEYNPFHNGHLYHVQQTRKKTNADCVIAVMSSSFTQRGEPAIVPKWERARMALAGGVDLVVELPYSFAVQTADRFAYGAVSILDALFCEQLCFGSEHGNIETFMKTAQRLVEKKEQHDEKVKQYMRKGISYAKAYALALYDMSHDTLDVSQPNNILGLHYVKAIIEQRSHMIPETIQRTVAHYHDTALPIHASIASATSIRRALQFDHDDVARYVPHTTYDTLQTYRKTYTTWHDWETYFPLLKYRLLTMEIDDIRQIAEVEEGIEHRLKKAIVHATSFHDFLSVVKTKRYTWTRLQRICTHILTNVTKKEMAKAHENKGATYVRLLAMNETGRAYLQAVKKQMTLPLVTNVKQMRHDAIYHIEKKATQAYVSILPEPLWTEALQREYKTPPLR</sequence>
<dbReference type="OrthoDB" id="9769796at2"/>
<keyword evidence="4" id="KW-0808">Transferase</keyword>
<keyword evidence="3" id="KW-0547">Nucleotide-binding</keyword>
<dbReference type="InterPro" id="IPR008513">
    <property type="entry name" value="tRNA(Met)_cyd_acetate_ligase"/>
</dbReference>
<dbReference type="PANTHER" id="PTHR37825">
    <property type="entry name" value="TRNA(MET) CYTIDINE ACETATE LIGASE"/>
    <property type="match status" value="1"/>
</dbReference>
<accession>A0A0K6GJP0</accession>
<name>A0A0K6GJP0_9BACL</name>
<dbReference type="NCBIfam" id="NF010191">
    <property type="entry name" value="PRK13670.1"/>
    <property type="match status" value="1"/>
</dbReference>
<keyword evidence="3" id="KW-0694">RNA-binding</keyword>
<evidence type="ECO:0000313" key="5">
    <source>
        <dbReference type="Proteomes" id="UP000182738"/>
    </source>
</evidence>
<dbReference type="Proteomes" id="UP000182738">
    <property type="component" value="Unassembled WGS sequence"/>
</dbReference>